<organism evidence="7 8">
    <name type="scientific">Candidatus Nitrosocaldus cavascurensis</name>
    <dbReference type="NCBI Taxonomy" id="2058097"/>
    <lineage>
        <taxon>Archaea</taxon>
        <taxon>Nitrososphaerota</taxon>
        <taxon>Nitrososphaeria</taxon>
        <taxon>Candidatus Nitrosocaldales</taxon>
        <taxon>Candidatus Nitrosocaldaceae</taxon>
        <taxon>Candidatus Nitrosocaldus</taxon>
    </lineage>
</organism>
<dbReference type="InterPro" id="IPR044587">
    <property type="entry name" value="HSP21-like"/>
</dbReference>
<evidence type="ECO:0000256" key="3">
    <source>
        <dbReference type="RuleBase" id="RU003616"/>
    </source>
</evidence>
<proteinExistence type="inferred from homology"/>
<evidence type="ECO:0000256" key="2">
    <source>
        <dbReference type="PROSITE-ProRule" id="PRU00285"/>
    </source>
</evidence>
<keyword evidence="4" id="KW-0175">Coiled coil</keyword>
<dbReference type="AlphaFoldDB" id="A0A2K5ANM0"/>
<dbReference type="PROSITE" id="PS51203">
    <property type="entry name" value="CS"/>
    <property type="match status" value="1"/>
</dbReference>
<dbReference type="PROSITE" id="PS01031">
    <property type="entry name" value="SHSP"/>
    <property type="match status" value="1"/>
</dbReference>
<dbReference type="GeneID" id="41594147"/>
<feature type="domain" description="CS" evidence="6">
    <location>
        <begin position="104"/>
        <end position="195"/>
    </location>
</feature>
<dbReference type="RefSeq" id="WP_103286451.1">
    <property type="nucleotide sequence ID" value="NZ_LT981265.1"/>
</dbReference>
<evidence type="ECO:0000259" key="6">
    <source>
        <dbReference type="PROSITE" id="PS51203"/>
    </source>
</evidence>
<dbReference type="InterPro" id="IPR002068">
    <property type="entry name" value="A-crystallin/Hsp20_dom"/>
</dbReference>
<keyword evidence="8" id="KW-1185">Reference proteome</keyword>
<evidence type="ECO:0000313" key="7">
    <source>
        <dbReference type="EMBL" id="SPC33241.1"/>
    </source>
</evidence>
<dbReference type="InterPro" id="IPR008978">
    <property type="entry name" value="HSP20-like_chaperone"/>
</dbReference>
<dbReference type="SUPFAM" id="SSF49764">
    <property type="entry name" value="HSP20-like chaperones"/>
    <property type="match status" value="1"/>
</dbReference>
<dbReference type="Gene3D" id="2.60.40.790">
    <property type="match status" value="1"/>
</dbReference>
<dbReference type="EMBL" id="LT981265">
    <property type="protein sequence ID" value="SPC33241.1"/>
    <property type="molecule type" value="Genomic_DNA"/>
</dbReference>
<dbReference type="InterPro" id="IPR007052">
    <property type="entry name" value="CS_dom"/>
</dbReference>
<evidence type="ECO:0000259" key="5">
    <source>
        <dbReference type="PROSITE" id="PS01031"/>
    </source>
</evidence>
<accession>A0A2K5ANM0</accession>
<dbReference type="PANTHER" id="PTHR46733">
    <property type="entry name" value="26.5 KDA HEAT SHOCK PROTEIN, MITOCHONDRIAL"/>
    <property type="match status" value="1"/>
</dbReference>
<comment type="similarity">
    <text evidence="2 3">Belongs to the small heat shock protein (HSP20) family.</text>
</comment>
<dbReference type="KEGG" id="ncv:NCAV_0041"/>
<feature type="coiled-coil region" evidence="4">
    <location>
        <begin position="17"/>
        <end position="44"/>
    </location>
</feature>
<name>A0A2K5ANM0_9ARCH</name>
<protein>
    <submittedName>
        <fullName evidence="7">Small heat shock protein HSP20</fullName>
    </submittedName>
</protein>
<gene>
    <name evidence="7" type="ORF">NCAV_0041</name>
</gene>
<dbReference type="Proteomes" id="UP000236248">
    <property type="component" value="Chromosome NCAV"/>
</dbReference>
<evidence type="ECO:0000256" key="4">
    <source>
        <dbReference type="SAM" id="Coils"/>
    </source>
</evidence>
<dbReference type="GO" id="GO:0009408">
    <property type="term" value="P:response to heat"/>
    <property type="evidence" value="ECO:0007669"/>
    <property type="project" value="InterPro"/>
</dbReference>
<dbReference type="Pfam" id="PF00011">
    <property type="entry name" value="HSP20"/>
    <property type="match status" value="1"/>
</dbReference>
<evidence type="ECO:0000256" key="1">
    <source>
        <dbReference type="ARBA" id="ARBA00023016"/>
    </source>
</evidence>
<evidence type="ECO:0000313" key="8">
    <source>
        <dbReference type="Proteomes" id="UP000236248"/>
    </source>
</evidence>
<dbReference type="NCBIfam" id="NF041800">
    <property type="entry name" value="Hsp20"/>
    <property type="match status" value="1"/>
</dbReference>
<reference evidence="8" key="1">
    <citation type="submission" date="2018-01" db="EMBL/GenBank/DDBJ databases">
        <authorList>
            <person name="Kerou L M."/>
        </authorList>
    </citation>
    <scope>NUCLEOTIDE SEQUENCE [LARGE SCALE GENOMIC DNA]</scope>
    <source>
        <strain evidence="8">SCU2</strain>
    </source>
</reference>
<feature type="domain" description="SHSP" evidence="5">
    <location>
        <begin position="99"/>
        <end position="195"/>
    </location>
</feature>
<keyword evidence="1 7" id="KW-0346">Stress response</keyword>
<sequence length="195" mass="22882">MSWEEWFSRRRRPFAFWQEIEEMMREMEREMERMFERSMKELEEMVPKDLVREYKLPDGRVRREWGPFVYGYSLTIGPDGKPVIREFGNVRPSLTGGRIALKEEREPLVDVMSTDGELKVIVELPGINKEDIRVTATEKSVNIRAENPERKYSKSIDLPEEVDPASAKSTYKNGILEITFKKKGSKQEGFTIKVE</sequence>
<dbReference type="PANTHER" id="PTHR46733:SF4">
    <property type="entry name" value="HEAT SHOCK PROTEIN 21, CHLOROPLASTIC"/>
    <property type="match status" value="1"/>
</dbReference>
<dbReference type="CDD" id="cd06464">
    <property type="entry name" value="ACD_sHsps-like"/>
    <property type="match status" value="1"/>
</dbReference>